<keyword evidence="1" id="KW-0004">4Fe-4S</keyword>
<gene>
    <name evidence="6" type="ordered locus">Glov_1148</name>
</gene>
<dbReference type="Pfam" id="PF13247">
    <property type="entry name" value="Fer4_11"/>
    <property type="match status" value="2"/>
</dbReference>
<dbReference type="InterPro" id="IPR017900">
    <property type="entry name" value="4Fe4S_Fe_S_CS"/>
</dbReference>
<dbReference type="InterPro" id="IPR050954">
    <property type="entry name" value="ET_IronSulfur_Cluster-Binding"/>
</dbReference>
<dbReference type="PANTHER" id="PTHR43177">
    <property type="entry name" value="PROTEIN NRFC"/>
    <property type="match status" value="1"/>
</dbReference>
<evidence type="ECO:0000256" key="4">
    <source>
        <dbReference type="ARBA" id="ARBA00023014"/>
    </source>
</evidence>
<sequence>MAKQYGMVIDLQKCVGCGACALGCKTENNTQARTNGQTFNWADFIYKEEGKFPKVNFSAIPVLCNHCSDAPCVKACPVKPKAMFKTPDGITMHNDERCIGCRRCQKACPYSAMDVAKEKAEYSVISANSGTEAPHKASRDTTELIKGCTASGAETAKAAGGVIPNHNKYSHPDYASIRKQGVVEKCIFCAHRVAKGEQPTCVTVCPSRARVFGDLNDASSEPAKLLKKYKAVRLKEDKKTRPNVAYIRSFKATAKI</sequence>
<dbReference type="PROSITE" id="PS00198">
    <property type="entry name" value="4FE4S_FER_1"/>
    <property type="match status" value="1"/>
</dbReference>
<dbReference type="eggNOG" id="COG0437">
    <property type="taxonomic scope" value="Bacteria"/>
</dbReference>
<protein>
    <submittedName>
        <fullName evidence="6">4Fe-4S ferredoxin iron-sulfur binding domain protein</fullName>
    </submittedName>
</protein>
<keyword evidence="3" id="KW-0408">Iron</keyword>
<dbReference type="CDD" id="cd10551">
    <property type="entry name" value="PsrB"/>
    <property type="match status" value="1"/>
</dbReference>
<dbReference type="KEGG" id="glo:Glov_1148"/>
<dbReference type="EMBL" id="CP001089">
    <property type="protein sequence ID" value="ACD94870.1"/>
    <property type="molecule type" value="Genomic_DNA"/>
</dbReference>
<accession>B3E6P5</accession>
<evidence type="ECO:0000256" key="3">
    <source>
        <dbReference type="ARBA" id="ARBA00023004"/>
    </source>
</evidence>
<feature type="domain" description="4Fe-4S ferredoxin-type" evidence="5">
    <location>
        <begin position="5"/>
        <end position="34"/>
    </location>
</feature>
<dbReference type="PANTHER" id="PTHR43177:SF3">
    <property type="entry name" value="PROTEIN NRFC HOMOLOG"/>
    <property type="match status" value="1"/>
</dbReference>
<feature type="domain" description="4Fe-4S ferredoxin-type" evidence="5">
    <location>
        <begin position="89"/>
        <end position="118"/>
    </location>
</feature>
<evidence type="ECO:0000259" key="5">
    <source>
        <dbReference type="PROSITE" id="PS51379"/>
    </source>
</evidence>
<evidence type="ECO:0000313" key="6">
    <source>
        <dbReference type="EMBL" id="ACD94870.1"/>
    </source>
</evidence>
<dbReference type="PROSITE" id="PS51379">
    <property type="entry name" value="4FE4S_FER_2"/>
    <property type="match status" value="2"/>
</dbReference>
<dbReference type="OrthoDB" id="9789030at2"/>
<dbReference type="SUPFAM" id="SSF54862">
    <property type="entry name" value="4Fe-4S ferredoxins"/>
    <property type="match status" value="1"/>
</dbReference>
<keyword evidence="7" id="KW-1185">Reference proteome</keyword>
<dbReference type="GO" id="GO:0051539">
    <property type="term" value="F:4 iron, 4 sulfur cluster binding"/>
    <property type="evidence" value="ECO:0007669"/>
    <property type="project" value="UniProtKB-KW"/>
</dbReference>
<dbReference type="RefSeq" id="WP_012469219.1">
    <property type="nucleotide sequence ID" value="NC_010814.1"/>
</dbReference>
<evidence type="ECO:0000313" key="7">
    <source>
        <dbReference type="Proteomes" id="UP000002420"/>
    </source>
</evidence>
<dbReference type="AlphaFoldDB" id="B3E6P5"/>
<dbReference type="HOGENOM" id="CLU_043374_1_0_7"/>
<proteinExistence type="predicted"/>
<keyword evidence="4" id="KW-0411">Iron-sulfur</keyword>
<evidence type="ECO:0000256" key="1">
    <source>
        <dbReference type="ARBA" id="ARBA00022485"/>
    </source>
</evidence>
<keyword evidence="2" id="KW-0479">Metal-binding</keyword>
<organism evidence="6 7">
    <name type="scientific">Trichlorobacter lovleyi (strain ATCC BAA-1151 / DSM 17278 / SZ)</name>
    <name type="common">Geobacter lovleyi</name>
    <dbReference type="NCBI Taxonomy" id="398767"/>
    <lineage>
        <taxon>Bacteria</taxon>
        <taxon>Pseudomonadati</taxon>
        <taxon>Thermodesulfobacteriota</taxon>
        <taxon>Desulfuromonadia</taxon>
        <taxon>Geobacterales</taxon>
        <taxon>Geobacteraceae</taxon>
        <taxon>Trichlorobacter</taxon>
    </lineage>
</organism>
<dbReference type="STRING" id="398767.Glov_1148"/>
<evidence type="ECO:0000256" key="2">
    <source>
        <dbReference type="ARBA" id="ARBA00022723"/>
    </source>
</evidence>
<reference evidence="6 7" key="1">
    <citation type="submission" date="2008-05" db="EMBL/GenBank/DDBJ databases">
        <title>Complete sequence of chromosome of Geobacter lovleyi SZ.</title>
        <authorList>
            <consortium name="US DOE Joint Genome Institute"/>
            <person name="Lucas S."/>
            <person name="Copeland A."/>
            <person name="Lapidus A."/>
            <person name="Glavina del Rio T."/>
            <person name="Dalin E."/>
            <person name="Tice H."/>
            <person name="Bruce D."/>
            <person name="Goodwin L."/>
            <person name="Pitluck S."/>
            <person name="Chertkov O."/>
            <person name="Meincke L."/>
            <person name="Brettin T."/>
            <person name="Detter J.C."/>
            <person name="Han C."/>
            <person name="Tapia R."/>
            <person name="Kuske C.R."/>
            <person name="Schmutz J."/>
            <person name="Larimer F."/>
            <person name="Land M."/>
            <person name="Hauser L."/>
            <person name="Kyrpides N."/>
            <person name="Mikhailova N."/>
            <person name="Sung Y."/>
            <person name="Fletcher K.E."/>
            <person name="Ritalahti K.M."/>
            <person name="Loeffler F.E."/>
            <person name="Richardson P."/>
        </authorList>
    </citation>
    <scope>NUCLEOTIDE SEQUENCE [LARGE SCALE GENOMIC DNA]</scope>
    <source>
        <strain evidence="7">ATCC BAA-1151 / DSM 17278 / SZ</strain>
    </source>
</reference>
<dbReference type="GO" id="GO:0046872">
    <property type="term" value="F:metal ion binding"/>
    <property type="evidence" value="ECO:0007669"/>
    <property type="project" value="UniProtKB-KW"/>
</dbReference>
<dbReference type="Proteomes" id="UP000002420">
    <property type="component" value="Chromosome"/>
</dbReference>
<dbReference type="Gene3D" id="3.30.70.20">
    <property type="match status" value="2"/>
</dbReference>
<dbReference type="InterPro" id="IPR017896">
    <property type="entry name" value="4Fe4S_Fe-S-bd"/>
</dbReference>
<name>B3E6P5_TRIL1</name>